<evidence type="ECO:0000256" key="2">
    <source>
        <dbReference type="ARBA" id="ARBA00022801"/>
    </source>
</evidence>
<dbReference type="Pfam" id="PF00293">
    <property type="entry name" value="NUDIX"/>
    <property type="match status" value="1"/>
</dbReference>
<dbReference type="Proteomes" id="UP000295351">
    <property type="component" value="Unassembled WGS sequence"/>
</dbReference>
<reference evidence="4 5" key="1">
    <citation type="submission" date="2019-03" db="EMBL/GenBank/DDBJ databases">
        <title>Genomic Encyclopedia of Type Strains, Phase IV (KMG-IV): sequencing the most valuable type-strain genomes for metagenomic binning, comparative biology and taxonomic classification.</title>
        <authorList>
            <person name="Goeker M."/>
        </authorList>
    </citation>
    <scope>NUCLEOTIDE SEQUENCE [LARGE SCALE GENOMIC DNA]</scope>
    <source>
        <strain evidence="4 5">DSM 18401</strain>
    </source>
</reference>
<dbReference type="GO" id="GO:0016787">
    <property type="term" value="F:hydrolase activity"/>
    <property type="evidence" value="ECO:0007669"/>
    <property type="project" value="UniProtKB-KW"/>
</dbReference>
<evidence type="ECO:0000259" key="3">
    <source>
        <dbReference type="PROSITE" id="PS51462"/>
    </source>
</evidence>
<dbReference type="Gene3D" id="3.90.79.10">
    <property type="entry name" value="Nucleoside Triphosphate Pyrophosphohydrolase"/>
    <property type="match status" value="1"/>
</dbReference>
<dbReference type="AlphaFoldDB" id="A0A4R2D1X2"/>
<organism evidence="4 5">
    <name type="scientific">Shinella granuli</name>
    <dbReference type="NCBI Taxonomy" id="323621"/>
    <lineage>
        <taxon>Bacteria</taxon>
        <taxon>Pseudomonadati</taxon>
        <taxon>Pseudomonadota</taxon>
        <taxon>Alphaproteobacteria</taxon>
        <taxon>Hyphomicrobiales</taxon>
        <taxon>Rhizobiaceae</taxon>
        <taxon>Shinella</taxon>
    </lineage>
</organism>
<dbReference type="EMBL" id="SLVX01000001">
    <property type="protein sequence ID" value="TCN48368.1"/>
    <property type="molecule type" value="Genomic_DNA"/>
</dbReference>
<dbReference type="PROSITE" id="PS51462">
    <property type="entry name" value="NUDIX"/>
    <property type="match status" value="1"/>
</dbReference>
<proteinExistence type="predicted"/>
<name>A0A4R2D1X2_SHIGR</name>
<evidence type="ECO:0000313" key="5">
    <source>
        <dbReference type="Proteomes" id="UP000295351"/>
    </source>
</evidence>
<gene>
    <name evidence="4" type="ORF">EV665_101100</name>
</gene>
<dbReference type="InterPro" id="IPR015797">
    <property type="entry name" value="NUDIX_hydrolase-like_dom_sf"/>
</dbReference>
<keyword evidence="2" id="KW-0378">Hydrolase</keyword>
<accession>A0A4R2D1X2</accession>
<evidence type="ECO:0000313" key="4">
    <source>
        <dbReference type="EMBL" id="TCN48368.1"/>
    </source>
</evidence>
<dbReference type="PANTHER" id="PTHR43046:SF14">
    <property type="entry name" value="MUTT_NUDIX FAMILY PROTEIN"/>
    <property type="match status" value="1"/>
</dbReference>
<protein>
    <submittedName>
        <fullName evidence="4">ADP-ribose pyrophosphatase YjhB (NUDIX family)</fullName>
    </submittedName>
</protein>
<feature type="domain" description="Nudix hydrolase" evidence="3">
    <location>
        <begin position="62"/>
        <end position="187"/>
    </location>
</feature>
<dbReference type="CDD" id="cd04680">
    <property type="entry name" value="NUDIX_Hydrolase"/>
    <property type="match status" value="1"/>
</dbReference>
<dbReference type="InterPro" id="IPR000086">
    <property type="entry name" value="NUDIX_hydrolase_dom"/>
</dbReference>
<dbReference type="PANTHER" id="PTHR43046">
    <property type="entry name" value="GDP-MANNOSE MANNOSYL HYDROLASE"/>
    <property type="match status" value="1"/>
</dbReference>
<dbReference type="SUPFAM" id="SSF55811">
    <property type="entry name" value="Nudix"/>
    <property type="match status" value="1"/>
</dbReference>
<evidence type="ECO:0000256" key="1">
    <source>
        <dbReference type="ARBA" id="ARBA00001946"/>
    </source>
</evidence>
<sequence>MRKGNARRGYSLAFDAVRLDLAKSFRPSAAMDQDKPAAQPPRRRLTRLATRVLHGYFALSRGMTMGVRAACFDEAGRLFLVRHSYVPGWHLPGGGIERGETALEALAKEMREEGNLVFGTPPRLVHVYFNRQTSKRDHVLLYRCEGVTQSAPRLKDREIVEAGFFALDALPAATTAATRRRLEELAGRAPFSDVW</sequence>
<comment type="cofactor">
    <cofactor evidence="1">
        <name>Mg(2+)</name>
        <dbReference type="ChEBI" id="CHEBI:18420"/>
    </cofactor>
</comment>
<keyword evidence="5" id="KW-1185">Reference proteome</keyword>
<comment type="caution">
    <text evidence="4">The sequence shown here is derived from an EMBL/GenBank/DDBJ whole genome shotgun (WGS) entry which is preliminary data.</text>
</comment>